<proteinExistence type="predicted"/>
<reference evidence="1 2" key="1">
    <citation type="journal article" date="2018" name="Nat. Biotechnol.">
        <title>A standardized bacterial taxonomy based on genome phylogeny substantially revises the tree of life.</title>
        <authorList>
            <person name="Parks D.H."/>
            <person name="Chuvochina M."/>
            <person name="Waite D.W."/>
            <person name="Rinke C."/>
            <person name="Skarshewski A."/>
            <person name="Chaumeil P.A."/>
            <person name="Hugenholtz P."/>
        </authorList>
    </citation>
    <scope>NUCLEOTIDE SEQUENCE [LARGE SCALE GENOMIC DNA]</scope>
    <source>
        <strain evidence="1">UBA10707</strain>
    </source>
</reference>
<accession>A0A356LA63</accession>
<evidence type="ECO:0000313" key="1">
    <source>
        <dbReference type="EMBL" id="HBP27896.1"/>
    </source>
</evidence>
<dbReference type="EMBL" id="DOEK01000003">
    <property type="protein sequence ID" value="HBP27896.1"/>
    <property type="molecule type" value="Genomic_DNA"/>
</dbReference>
<gene>
    <name evidence="1" type="ORF">DD666_00590</name>
</gene>
<organism evidence="1 2">
    <name type="scientific">Advenella kashmirensis</name>
    <dbReference type="NCBI Taxonomy" id="310575"/>
    <lineage>
        <taxon>Bacteria</taxon>
        <taxon>Pseudomonadati</taxon>
        <taxon>Pseudomonadota</taxon>
        <taxon>Betaproteobacteria</taxon>
        <taxon>Burkholderiales</taxon>
        <taxon>Alcaligenaceae</taxon>
    </lineage>
</organism>
<dbReference type="AlphaFoldDB" id="A0A356LA63"/>
<sequence length="181" mass="19987">MNMTVMHKPLIVRPHPREAEISCLPPLMSMNNPKTYDPATHFDSMQVPTMYSPPAEKGQRGRPRTRPAKIVKVAKVQKSTLILADDYLNMTADELALKHDAHISYVRRVLRTATGAAPRQKVAARPNQLYLDILAEHEAGASRPALKGKYGLNDKQLSYGLIKGKRLRGEGSLLGAGRVLG</sequence>
<dbReference type="Proteomes" id="UP000264036">
    <property type="component" value="Unassembled WGS sequence"/>
</dbReference>
<protein>
    <submittedName>
        <fullName evidence="1">Uncharacterized protein</fullName>
    </submittedName>
</protein>
<evidence type="ECO:0000313" key="2">
    <source>
        <dbReference type="Proteomes" id="UP000264036"/>
    </source>
</evidence>
<comment type="caution">
    <text evidence="1">The sequence shown here is derived from an EMBL/GenBank/DDBJ whole genome shotgun (WGS) entry which is preliminary data.</text>
</comment>
<name>A0A356LA63_9BURK</name>